<dbReference type="GO" id="GO:0070008">
    <property type="term" value="F:serine-type exopeptidase activity"/>
    <property type="evidence" value="ECO:0007669"/>
    <property type="project" value="InterPro"/>
</dbReference>
<evidence type="ECO:0000256" key="4">
    <source>
        <dbReference type="ARBA" id="ARBA00022801"/>
    </source>
</evidence>
<dbReference type="AlphaFoldDB" id="A0A1B0DNK3"/>
<dbReference type="EnsemblMetazoa" id="PPAI010048-RA">
    <property type="protein sequence ID" value="PPAI010048-PA"/>
    <property type="gene ID" value="PPAI010048"/>
</dbReference>
<sequence length="655" mass="74905">MMHLSGLLAGVVQYHWPGDIEGTCEIIMSQDTDIDGFTEYARRRMGGCWSAEYKYFVEYYSRTQWTTDIMRQWLFQTCNEYGWYQTSGSNNQPFGSSFPVDFYYQWCTDIYDISFYSDSINHNINVTNLNHNGKNPNITNVYSTQGQLDPWRPMGVQEDVNYLAPTVIIPMASHCADFFPIDFYYQWCTDLYDESFYNDSINYNIYVTNLNQNGMNPIITNVYSTHGQLDPWRPMGVQENVNSFAPTAVIPMASHCADLYSISDDDSPEMLASKLRTTSLNKFVSIVWRTLVTEEWIEQKLDNFDDNNNATYQMRYLANAEFYQPGGPIFIYVGGEWSVSPGWITGGHTFDMARELNGYLFYTEHRFYGQSRPTPDLSFENLQYLHVNQALADLAHFIEVKKQEIPGASSSGVILVGASYSATMVTWFRQYYPHLINGAWSSSAPLLAKADFVEYFETVGESIRIVSGDECYNRLDGAFREAERMIEAGEFAALSELFNLCQPLTNNQLDIWNFFSSLSGLLAGVVQYHWPGDIEGTCEIIMSQDTDIDGFAEYARRRMGGCWSAEYEYFVEYYSRTQWTNNIMRQWLFQTCNEYGWYQTSGSNNFCSIHSSVTTLGSILGVGGGGSRCKSSKIFHGLDSTSQIPNVSNRKCKIL</sequence>
<dbReference type="InterPro" id="IPR008758">
    <property type="entry name" value="Peptidase_S28"/>
</dbReference>
<dbReference type="GO" id="GO:0006508">
    <property type="term" value="P:proteolysis"/>
    <property type="evidence" value="ECO:0007669"/>
    <property type="project" value="UniProtKB-KW"/>
</dbReference>
<keyword evidence="3" id="KW-0732">Signal</keyword>
<dbReference type="Gene3D" id="1.20.120.980">
    <property type="entry name" value="Serine carboxypeptidase S28, SKS domain"/>
    <property type="match status" value="2"/>
</dbReference>
<evidence type="ECO:0000313" key="6">
    <source>
        <dbReference type="EnsemblMetazoa" id="PPAI010048-PA"/>
    </source>
</evidence>
<evidence type="ECO:0000256" key="1">
    <source>
        <dbReference type="ARBA" id="ARBA00011079"/>
    </source>
</evidence>
<dbReference type="Pfam" id="PF05577">
    <property type="entry name" value="Peptidase_S28"/>
    <property type="match status" value="2"/>
</dbReference>
<dbReference type="SUPFAM" id="SSF53474">
    <property type="entry name" value="alpha/beta-Hydrolases"/>
    <property type="match status" value="1"/>
</dbReference>
<evidence type="ECO:0000256" key="3">
    <source>
        <dbReference type="ARBA" id="ARBA00022729"/>
    </source>
</evidence>
<keyword evidence="7" id="KW-1185">Reference proteome</keyword>
<proteinExistence type="inferred from homology"/>
<reference evidence="6" key="1">
    <citation type="submission" date="2022-08" db="UniProtKB">
        <authorList>
            <consortium name="EnsemblMetazoa"/>
        </authorList>
    </citation>
    <scope>IDENTIFICATION</scope>
    <source>
        <strain evidence="6">Israel</strain>
    </source>
</reference>
<dbReference type="PANTHER" id="PTHR11010">
    <property type="entry name" value="PROTEASE S28 PRO-X CARBOXYPEPTIDASE-RELATED"/>
    <property type="match status" value="1"/>
</dbReference>
<evidence type="ECO:0000313" key="7">
    <source>
        <dbReference type="Proteomes" id="UP000092462"/>
    </source>
</evidence>
<name>A0A1B0DNK3_PHLPP</name>
<dbReference type="InterPro" id="IPR029058">
    <property type="entry name" value="AB_hydrolase_fold"/>
</dbReference>
<comment type="similarity">
    <text evidence="1">Belongs to the peptidase S28 family.</text>
</comment>
<keyword evidence="2" id="KW-0645">Protease</keyword>
<organism evidence="6 7">
    <name type="scientific">Phlebotomus papatasi</name>
    <name type="common">Sandfly</name>
    <dbReference type="NCBI Taxonomy" id="29031"/>
    <lineage>
        <taxon>Eukaryota</taxon>
        <taxon>Metazoa</taxon>
        <taxon>Ecdysozoa</taxon>
        <taxon>Arthropoda</taxon>
        <taxon>Hexapoda</taxon>
        <taxon>Insecta</taxon>
        <taxon>Pterygota</taxon>
        <taxon>Neoptera</taxon>
        <taxon>Endopterygota</taxon>
        <taxon>Diptera</taxon>
        <taxon>Nematocera</taxon>
        <taxon>Psychodoidea</taxon>
        <taxon>Psychodidae</taxon>
        <taxon>Phlebotomus</taxon>
        <taxon>Phlebotomus</taxon>
    </lineage>
</organism>
<keyword evidence="5" id="KW-0325">Glycoprotein</keyword>
<dbReference type="GO" id="GO:0008239">
    <property type="term" value="F:dipeptidyl-peptidase activity"/>
    <property type="evidence" value="ECO:0007669"/>
    <property type="project" value="TreeGrafter"/>
</dbReference>
<dbReference type="InterPro" id="IPR042269">
    <property type="entry name" value="Ser_carbopepase_S28_SKS"/>
</dbReference>
<dbReference type="Gene3D" id="3.40.50.1820">
    <property type="entry name" value="alpha/beta hydrolase"/>
    <property type="match status" value="3"/>
</dbReference>
<evidence type="ECO:0000256" key="2">
    <source>
        <dbReference type="ARBA" id="ARBA00022670"/>
    </source>
</evidence>
<keyword evidence="4" id="KW-0378">Hydrolase</keyword>
<dbReference type="VEuPathDB" id="VectorBase:PPAI010048"/>
<dbReference type="PANTHER" id="PTHR11010:SF5">
    <property type="entry name" value="RE36938P-RELATED"/>
    <property type="match status" value="1"/>
</dbReference>
<protein>
    <submittedName>
        <fullName evidence="6">Uncharacterized protein</fullName>
    </submittedName>
</protein>
<accession>A0A1B0DNK3</accession>
<dbReference type="Proteomes" id="UP000092462">
    <property type="component" value="Unassembled WGS sequence"/>
</dbReference>
<evidence type="ECO:0000256" key="5">
    <source>
        <dbReference type="ARBA" id="ARBA00023180"/>
    </source>
</evidence>
<dbReference type="EMBL" id="AJVK01017631">
    <property type="status" value="NOT_ANNOTATED_CDS"/>
    <property type="molecule type" value="Genomic_DNA"/>
</dbReference>
<dbReference type="VEuPathDB" id="VectorBase:PPAPM1_006730"/>